<dbReference type="Pfam" id="PF12588">
    <property type="entry name" value="PSDC"/>
    <property type="match status" value="1"/>
</dbReference>
<reference evidence="5 6" key="1">
    <citation type="journal article" date="2016" name="Genome Biol. Evol.">
        <title>Divergent and convergent evolution of fungal pathogenicity.</title>
        <authorList>
            <person name="Shang Y."/>
            <person name="Xiao G."/>
            <person name="Zheng P."/>
            <person name="Cen K."/>
            <person name="Zhan S."/>
            <person name="Wang C."/>
        </authorList>
    </citation>
    <scope>NUCLEOTIDE SEQUENCE [LARGE SCALE GENOMIC DNA]</scope>
    <source>
        <strain evidence="5 6">RCEF 3172</strain>
    </source>
</reference>
<keyword evidence="6" id="KW-1185">Reference proteome</keyword>
<evidence type="ECO:0000256" key="1">
    <source>
        <dbReference type="ARBA" id="ARBA00022793"/>
    </source>
</evidence>
<proteinExistence type="predicted"/>
<feature type="domain" description="L-tryptophan decarboxylase PsiD-like" evidence="4">
    <location>
        <begin position="50"/>
        <end position="189"/>
    </location>
</feature>
<name>A0A166XS60_9HYPO</name>
<keyword evidence="1" id="KW-0210">Decarboxylase</keyword>
<evidence type="ECO:0000313" key="6">
    <source>
        <dbReference type="Proteomes" id="UP000076863"/>
    </source>
</evidence>
<accession>A0A166XS60</accession>
<gene>
    <name evidence="5" type="ORF">BBO_08292</name>
</gene>
<dbReference type="InterPro" id="IPR003817">
    <property type="entry name" value="PS_Dcarbxylase"/>
</dbReference>
<evidence type="ECO:0000256" key="3">
    <source>
        <dbReference type="SAM" id="MobiDB-lite"/>
    </source>
</evidence>
<evidence type="ECO:0000313" key="5">
    <source>
        <dbReference type="EMBL" id="OAA36120.1"/>
    </source>
</evidence>
<dbReference type="GO" id="GO:0006646">
    <property type="term" value="P:phosphatidylethanolamine biosynthetic process"/>
    <property type="evidence" value="ECO:0007669"/>
    <property type="project" value="TreeGrafter"/>
</dbReference>
<organism evidence="5 6">
    <name type="scientific">Beauveria brongniartii RCEF 3172</name>
    <dbReference type="NCBI Taxonomy" id="1081107"/>
    <lineage>
        <taxon>Eukaryota</taxon>
        <taxon>Fungi</taxon>
        <taxon>Dikarya</taxon>
        <taxon>Ascomycota</taxon>
        <taxon>Pezizomycotina</taxon>
        <taxon>Sordariomycetes</taxon>
        <taxon>Hypocreomycetidae</taxon>
        <taxon>Hypocreales</taxon>
        <taxon>Cordycipitaceae</taxon>
        <taxon>Beauveria</taxon>
        <taxon>Beauveria brongniartii</taxon>
    </lineage>
</organism>
<dbReference type="PANTHER" id="PTHR10067:SF9">
    <property type="entry name" value="PHOSPHATIDYLSERINE DECARBOXYLASE FAMILY PROTEIN (AFU_ORTHOLOGUE AFUA_7G01730)"/>
    <property type="match status" value="1"/>
</dbReference>
<dbReference type="Pfam" id="PF02666">
    <property type="entry name" value="PS_Dcarbxylase"/>
    <property type="match status" value="1"/>
</dbReference>
<protein>
    <submittedName>
        <fullName evidence="5">Phosphatidylserine decarboxylase family protein</fullName>
    </submittedName>
</protein>
<evidence type="ECO:0000259" key="4">
    <source>
        <dbReference type="Pfam" id="PF12588"/>
    </source>
</evidence>
<keyword evidence="2" id="KW-0456">Lyase</keyword>
<dbReference type="Proteomes" id="UP000076863">
    <property type="component" value="Unassembled WGS sequence"/>
</dbReference>
<feature type="region of interest" description="Disordered" evidence="3">
    <location>
        <begin position="1"/>
        <end position="26"/>
    </location>
</feature>
<evidence type="ECO:0000256" key="2">
    <source>
        <dbReference type="ARBA" id="ARBA00023239"/>
    </source>
</evidence>
<dbReference type="InterPro" id="IPR022237">
    <property type="entry name" value="PsiD-like"/>
</dbReference>
<dbReference type="GO" id="GO:0004609">
    <property type="term" value="F:phosphatidylserine decarboxylase activity"/>
    <property type="evidence" value="ECO:0007669"/>
    <property type="project" value="InterPro"/>
</dbReference>
<dbReference type="EMBL" id="AZHA01000037">
    <property type="protein sequence ID" value="OAA36120.1"/>
    <property type="molecule type" value="Genomic_DNA"/>
</dbReference>
<dbReference type="OrthoDB" id="5973539at2759"/>
<dbReference type="PANTHER" id="PTHR10067">
    <property type="entry name" value="PHOSPHATIDYLSERINE DECARBOXYLASE"/>
    <property type="match status" value="1"/>
</dbReference>
<sequence>MTVIKSSVGANSSAQGGTHEAQGPASSARWLQSFAQAVDRMETSQPLDSTVQDLQSFIESRSEVRMLASSMFDEVPTRPLESHNPGRPQTVRGYHHMLQLLNVICTQVAPAWGMGSDGLGLVGLPFYALFYSPMATPSGYAFFLRRDVNSKLKAVLDRWRDGVLKTTKSQYVITTGKDGWLCKEALTAMERDGNFHFRTMHTFRELFECDPEGDPVHWGFKTWDDFFVRKFRNIDALRPVGHPGKPEYIVNACESIPLAIKSDIKQYDTFWLKGEPYSVADMLNHHGLADRFVGGTVYQALLPGTSYHRWHSPVSGRVVDAELVEGTYFSEGHPNGFGGPDGPSGHHQVYFSHVATRALIFIEAPEPVGLMCLIALGSADVSSCEIAQKFSRDWPSPVEKGEEIGVFHFGGSGVCLLFCRGVKLAWVQEALPGQRRGNLAVRSTLAIACPIC</sequence>
<comment type="caution">
    <text evidence="5">The sequence shown here is derived from an EMBL/GenBank/DDBJ whole genome shotgun (WGS) entry which is preliminary data.</text>
</comment>
<feature type="compositionally biased region" description="Polar residues" evidence="3">
    <location>
        <begin position="1"/>
        <end position="16"/>
    </location>
</feature>
<dbReference type="GO" id="GO:0005739">
    <property type="term" value="C:mitochondrion"/>
    <property type="evidence" value="ECO:0007669"/>
    <property type="project" value="TreeGrafter"/>
</dbReference>
<dbReference type="AlphaFoldDB" id="A0A166XS60"/>